<evidence type="ECO:0000256" key="1">
    <source>
        <dbReference type="ARBA" id="ARBA00023015"/>
    </source>
</evidence>
<dbReference type="SUPFAM" id="SSF53822">
    <property type="entry name" value="Periplasmic binding protein-like I"/>
    <property type="match status" value="1"/>
</dbReference>
<dbReference type="Gene3D" id="3.40.50.2300">
    <property type="match status" value="2"/>
</dbReference>
<dbReference type="InterPro" id="IPR000843">
    <property type="entry name" value="HTH_LacI"/>
</dbReference>
<proteinExistence type="predicted"/>
<dbReference type="InterPro" id="IPR010982">
    <property type="entry name" value="Lambda_DNA-bd_dom_sf"/>
</dbReference>
<organism evidence="5 6">
    <name type="scientific">Myceligenerans indicum</name>
    <dbReference type="NCBI Taxonomy" id="2593663"/>
    <lineage>
        <taxon>Bacteria</taxon>
        <taxon>Bacillati</taxon>
        <taxon>Actinomycetota</taxon>
        <taxon>Actinomycetes</taxon>
        <taxon>Micrococcales</taxon>
        <taxon>Promicromonosporaceae</taxon>
        <taxon>Myceligenerans</taxon>
    </lineage>
</organism>
<dbReference type="SUPFAM" id="SSF47413">
    <property type="entry name" value="lambda repressor-like DNA-binding domains"/>
    <property type="match status" value="1"/>
</dbReference>
<name>A0ABS1LQX8_9MICO</name>
<dbReference type="RefSeq" id="WP_201850955.1">
    <property type="nucleotide sequence ID" value="NZ_JABBYC010000068.1"/>
</dbReference>
<dbReference type="Proteomes" id="UP000675409">
    <property type="component" value="Unassembled WGS sequence"/>
</dbReference>
<dbReference type="PROSITE" id="PS50932">
    <property type="entry name" value="HTH_LACI_2"/>
    <property type="match status" value="1"/>
</dbReference>
<dbReference type="Pfam" id="PF00356">
    <property type="entry name" value="LacI"/>
    <property type="match status" value="1"/>
</dbReference>
<dbReference type="InterPro" id="IPR046335">
    <property type="entry name" value="LacI/GalR-like_sensor"/>
</dbReference>
<evidence type="ECO:0000256" key="2">
    <source>
        <dbReference type="ARBA" id="ARBA00023125"/>
    </source>
</evidence>
<gene>
    <name evidence="5" type="ORF">HGK34_20535</name>
</gene>
<reference evidence="5 6" key="1">
    <citation type="journal article" date="2021" name="Arch. Microbiol.">
        <title>Myceligenerans indicum sp. nov., an actinobacterium isolated from mangrove sediment of Sundarbans, India.</title>
        <authorList>
            <person name="Asha K."/>
            <person name="Bhadury P."/>
        </authorList>
    </citation>
    <scope>NUCLEOTIDE SEQUENCE [LARGE SCALE GENOMIC DNA]</scope>
    <source>
        <strain evidence="5 6">I2</strain>
    </source>
</reference>
<keyword evidence="6" id="KW-1185">Reference proteome</keyword>
<keyword evidence="3" id="KW-0804">Transcription</keyword>
<dbReference type="SMART" id="SM00354">
    <property type="entry name" value="HTH_LACI"/>
    <property type="match status" value="1"/>
</dbReference>
<evidence type="ECO:0000259" key="4">
    <source>
        <dbReference type="PROSITE" id="PS50932"/>
    </source>
</evidence>
<keyword evidence="2" id="KW-0238">DNA-binding</keyword>
<dbReference type="EMBL" id="JABBYC010000068">
    <property type="protein sequence ID" value="MBL0888635.1"/>
    <property type="molecule type" value="Genomic_DNA"/>
</dbReference>
<evidence type="ECO:0000313" key="6">
    <source>
        <dbReference type="Proteomes" id="UP000675409"/>
    </source>
</evidence>
<dbReference type="InterPro" id="IPR028082">
    <property type="entry name" value="Peripla_BP_I"/>
</dbReference>
<feature type="domain" description="HTH lacI-type" evidence="4">
    <location>
        <begin position="8"/>
        <end position="62"/>
    </location>
</feature>
<sequence length="351" mass="38102">MSARRTVPTSYDVAKLAGVSQSTVSYVMNGKRPISQATRDRVLAAVEELTYQPNAGARALRGRKTYVIALMVHLDSGADPRDSIPYIDAVIETARSRDHDVVLITTDEGPEGLKRMAGRQNCDAFVLMDIRHDDDRIVTAATLGLPVVLVGTPADRAGLDAVDHDARRAAELMIDELADTGHEHAVLVGEPGGTIPGQFWFISAFHDGCRARAAERGLDFTVVDPARRGWTGVSAVASRLLEFRSRRLGLIARTPQVTEWLLCLAQLHSLRPGVDLSIIGMCADDVAASFDPPVSNVSPRAREVSTLAVEILFDRMDDDHREPVVHLVAPTDLTRRSTTAVFAEPSALSAR</sequence>
<dbReference type="Pfam" id="PF13377">
    <property type="entry name" value="Peripla_BP_3"/>
    <property type="match status" value="1"/>
</dbReference>
<accession>A0ABS1LQX8</accession>
<dbReference type="PANTHER" id="PTHR30146">
    <property type="entry name" value="LACI-RELATED TRANSCRIPTIONAL REPRESSOR"/>
    <property type="match status" value="1"/>
</dbReference>
<dbReference type="CDD" id="cd01392">
    <property type="entry name" value="HTH_LacI"/>
    <property type="match status" value="1"/>
</dbReference>
<dbReference type="PANTHER" id="PTHR30146:SF153">
    <property type="entry name" value="LACTOSE OPERON REPRESSOR"/>
    <property type="match status" value="1"/>
</dbReference>
<evidence type="ECO:0000313" key="5">
    <source>
        <dbReference type="EMBL" id="MBL0888635.1"/>
    </source>
</evidence>
<comment type="caution">
    <text evidence="5">The sequence shown here is derived from an EMBL/GenBank/DDBJ whole genome shotgun (WGS) entry which is preliminary data.</text>
</comment>
<protein>
    <submittedName>
        <fullName evidence="5">LacI family transcriptional regulator</fullName>
    </submittedName>
</protein>
<keyword evidence="1" id="KW-0805">Transcription regulation</keyword>
<evidence type="ECO:0000256" key="3">
    <source>
        <dbReference type="ARBA" id="ARBA00023163"/>
    </source>
</evidence>
<dbReference type="Gene3D" id="1.10.260.40">
    <property type="entry name" value="lambda repressor-like DNA-binding domains"/>
    <property type="match status" value="1"/>
</dbReference>